<dbReference type="PANTHER" id="PTHR32552:SF68">
    <property type="entry name" value="FERRICHROME OUTER MEMBRANE TRANSPORTER_PHAGE RECEPTOR"/>
    <property type="match status" value="1"/>
</dbReference>
<dbReference type="GO" id="GO:0009279">
    <property type="term" value="C:cell outer membrane"/>
    <property type="evidence" value="ECO:0007669"/>
    <property type="project" value="UniProtKB-SubCell"/>
</dbReference>
<evidence type="ECO:0000256" key="2">
    <source>
        <dbReference type="ARBA" id="ARBA00022448"/>
    </source>
</evidence>
<evidence type="ECO:0000313" key="14">
    <source>
        <dbReference type="Proteomes" id="UP001409585"/>
    </source>
</evidence>
<reference evidence="14" key="1">
    <citation type="journal article" date="2019" name="Int. J. Syst. Evol. Microbiol.">
        <title>The Global Catalogue of Microorganisms (GCM) 10K type strain sequencing project: providing services to taxonomists for standard genome sequencing and annotation.</title>
        <authorList>
            <consortium name="The Broad Institute Genomics Platform"/>
            <consortium name="The Broad Institute Genome Sequencing Center for Infectious Disease"/>
            <person name="Wu L."/>
            <person name="Ma J."/>
        </authorList>
    </citation>
    <scope>NUCLEOTIDE SEQUENCE [LARGE SCALE GENOMIC DNA]</scope>
    <source>
        <strain evidence="14">JCM 19134</strain>
    </source>
</reference>
<feature type="domain" description="TonB-dependent receptor plug" evidence="12">
    <location>
        <begin position="62"/>
        <end position="157"/>
    </location>
</feature>
<evidence type="ECO:0000256" key="4">
    <source>
        <dbReference type="ARBA" id="ARBA00022496"/>
    </source>
</evidence>
<comment type="caution">
    <text evidence="13">The sequence shown here is derived from an EMBL/GenBank/DDBJ whole genome shotgun (WGS) entry which is preliminary data.</text>
</comment>
<evidence type="ECO:0000256" key="6">
    <source>
        <dbReference type="ARBA" id="ARBA00022729"/>
    </source>
</evidence>
<keyword evidence="5 11" id="KW-0812">Transmembrane</keyword>
<dbReference type="InterPro" id="IPR036942">
    <property type="entry name" value="Beta-barrel_TonB_sf"/>
</dbReference>
<evidence type="ECO:0000256" key="8">
    <source>
        <dbReference type="ARBA" id="ARBA00023065"/>
    </source>
</evidence>
<evidence type="ECO:0000256" key="9">
    <source>
        <dbReference type="ARBA" id="ARBA00023136"/>
    </source>
</evidence>
<protein>
    <submittedName>
        <fullName evidence="13">TonB-dependent receptor</fullName>
    </submittedName>
</protein>
<evidence type="ECO:0000259" key="12">
    <source>
        <dbReference type="Pfam" id="PF07715"/>
    </source>
</evidence>
<evidence type="ECO:0000256" key="5">
    <source>
        <dbReference type="ARBA" id="ARBA00022692"/>
    </source>
</evidence>
<evidence type="ECO:0000256" key="7">
    <source>
        <dbReference type="ARBA" id="ARBA00023004"/>
    </source>
</evidence>
<keyword evidence="8" id="KW-0406">Ion transport</keyword>
<dbReference type="RefSeq" id="WP_345421655.1">
    <property type="nucleotide sequence ID" value="NZ_AP031496.1"/>
</dbReference>
<dbReference type="Pfam" id="PF07715">
    <property type="entry name" value="Plug"/>
    <property type="match status" value="1"/>
</dbReference>
<keyword evidence="13" id="KW-0675">Receptor</keyword>
<keyword evidence="3 11" id="KW-1134">Transmembrane beta strand</keyword>
<sequence length="856" mass="92649">MHNFKYLPQLFASATIGTVAIGPVSAVGQEMETVEVTVVRDENSIMPSGDGTSSFGFDKALVETPRSISEVSADLIEAYSLRSVDDLVRLTPGAFTSSFFGIAGAMDIRGESADNFYRGFRRIANPGAVKTNIRGAQNLEIMRGPVTPLYGTGSVGGQLNYIPKSAKTDTTKYIAEATGQIDATLGSYDQKIIAAEGGLPVEIAGRAGGIYAFAEYENSGSFYDGFDHEDYLAQVTFDFDLSDTLLLEAGLQWQKSNAIQVSGWNRVTQELIDSGTYVTGGAPVRNSDSGLGSDRLLPQESGFVTGAAPNFINSSFSGVGTFCSPATVDGGTSNSNYSYNGFDLFCPGVGTNIEDSYALTNPGTAQIDHSTIFIDPLDFADTTAITAYVDLTKSFNSGTQWKNQLFYDYMDHTKYQSWGFTADYPGAEVIEARSTLSFTTDFETVAVDHITGVSLRHEDLDLNHAFYDETFDFRDISVGPTANDRIDWAVSNPYANGSIVYDANGNPVGIDGTVRRNFNEEQVSTLFNAGAFYLADIQYNQLNLLLGARYDYYDVEAAEEARSLLGILFADANGDNQPDTVSGTEDGLSWNLSVSYQFDSGFVPYLTLAESSSLSTNQLGGIIASTVENGEFLQDSELAEAGIKFASDDERIYAAVAAYDQEKTYRDGQTGALIAVYSEGWEFEARALLSEYFSFTATATHIETTEVSDGALAVINGAEFAQQNGLEAWQVYGGRIAGVRSTFVGSNVELDRGGLPDNMLSLYGNFTYPTGLGKFTSSVGFSWADETYTDALETVLLPSYTVWTASVGLVASQYELLLSINNLFDEEYYTSADLFDSVVVKPSEGRTGSLMFSYKF</sequence>
<keyword evidence="10 11" id="KW-0998">Cell outer membrane</keyword>
<gene>
    <name evidence="13" type="ORF">GCM10025791_22180</name>
</gene>
<evidence type="ECO:0000313" key="13">
    <source>
        <dbReference type="EMBL" id="GAA4943080.1"/>
    </source>
</evidence>
<comment type="subcellular location">
    <subcellularLocation>
        <location evidence="1 11">Cell outer membrane</location>
        <topology evidence="1 11">Multi-pass membrane protein</topology>
    </subcellularLocation>
</comment>
<evidence type="ECO:0000256" key="1">
    <source>
        <dbReference type="ARBA" id="ARBA00004571"/>
    </source>
</evidence>
<name>A0AAV3U2Z2_9ALTE</name>
<dbReference type="InterPro" id="IPR037066">
    <property type="entry name" value="Plug_dom_sf"/>
</dbReference>
<proteinExistence type="inferred from homology"/>
<comment type="similarity">
    <text evidence="11">Belongs to the TonB-dependent receptor family.</text>
</comment>
<keyword evidence="4" id="KW-0410">Iron transport</keyword>
<dbReference type="Gene3D" id="2.170.130.10">
    <property type="entry name" value="TonB-dependent receptor, plug domain"/>
    <property type="match status" value="1"/>
</dbReference>
<accession>A0AAV3U2Z2</accession>
<dbReference type="GO" id="GO:0015344">
    <property type="term" value="F:siderophore uptake transmembrane transporter activity"/>
    <property type="evidence" value="ECO:0007669"/>
    <property type="project" value="TreeGrafter"/>
</dbReference>
<keyword evidence="9 11" id="KW-0472">Membrane</keyword>
<keyword evidence="6" id="KW-0732">Signal</keyword>
<keyword evidence="2 11" id="KW-0813">Transport</keyword>
<evidence type="ECO:0000256" key="10">
    <source>
        <dbReference type="ARBA" id="ARBA00023237"/>
    </source>
</evidence>
<dbReference type="PROSITE" id="PS52016">
    <property type="entry name" value="TONB_DEPENDENT_REC_3"/>
    <property type="match status" value="1"/>
</dbReference>
<dbReference type="Gene3D" id="2.40.170.20">
    <property type="entry name" value="TonB-dependent receptor, beta-barrel domain"/>
    <property type="match status" value="1"/>
</dbReference>
<dbReference type="AlphaFoldDB" id="A0AAV3U2Z2"/>
<dbReference type="Proteomes" id="UP001409585">
    <property type="component" value="Unassembled WGS sequence"/>
</dbReference>
<keyword evidence="14" id="KW-1185">Reference proteome</keyword>
<dbReference type="InterPro" id="IPR039426">
    <property type="entry name" value="TonB-dep_rcpt-like"/>
</dbReference>
<dbReference type="InterPro" id="IPR012910">
    <property type="entry name" value="Plug_dom"/>
</dbReference>
<dbReference type="EMBL" id="BAABLX010000016">
    <property type="protein sequence ID" value="GAA4943080.1"/>
    <property type="molecule type" value="Genomic_DNA"/>
</dbReference>
<dbReference type="PANTHER" id="PTHR32552">
    <property type="entry name" value="FERRICHROME IRON RECEPTOR-RELATED"/>
    <property type="match status" value="1"/>
</dbReference>
<keyword evidence="7" id="KW-0408">Iron</keyword>
<evidence type="ECO:0000256" key="11">
    <source>
        <dbReference type="PROSITE-ProRule" id="PRU01360"/>
    </source>
</evidence>
<organism evidence="13 14">
    <name type="scientific">Halioxenophilus aromaticivorans</name>
    <dbReference type="NCBI Taxonomy" id="1306992"/>
    <lineage>
        <taxon>Bacteria</taxon>
        <taxon>Pseudomonadati</taxon>
        <taxon>Pseudomonadota</taxon>
        <taxon>Gammaproteobacteria</taxon>
        <taxon>Alteromonadales</taxon>
        <taxon>Alteromonadaceae</taxon>
        <taxon>Halioxenophilus</taxon>
    </lineage>
</organism>
<evidence type="ECO:0000256" key="3">
    <source>
        <dbReference type="ARBA" id="ARBA00022452"/>
    </source>
</evidence>
<dbReference type="SUPFAM" id="SSF56935">
    <property type="entry name" value="Porins"/>
    <property type="match status" value="1"/>
</dbReference>